<organism evidence="2 3">
    <name type="scientific">Ranatra chinensis</name>
    <dbReference type="NCBI Taxonomy" id="642074"/>
    <lineage>
        <taxon>Eukaryota</taxon>
        <taxon>Metazoa</taxon>
        <taxon>Ecdysozoa</taxon>
        <taxon>Arthropoda</taxon>
        <taxon>Hexapoda</taxon>
        <taxon>Insecta</taxon>
        <taxon>Pterygota</taxon>
        <taxon>Neoptera</taxon>
        <taxon>Paraneoptera</taxon>
        <taxon>Hemiptera</taxon>
        <taxon>Heteroptera</taxon>
        <taxon>Panheteroptera</taxon>
        <taxon>Nepomorpha</taxon>
        <taxon>Nepidae</taxon>
        <taxon>Ranatrinae</taxon>
        <taxon>Ranatra</taxon>
    </lineage>
</organism>
<dbReference type="AlphaFoldDB" id="A0ABD0XYP3"/>
<accession>A0ABD0XYP3</accession>
<sequence length="216" mass="24312">MATRLLLLSVLCFCLLQGGKSFDVGNGAVDKIEETIRLLLTPLTESRTRLEEGLKKQMEQHTASIERQKAIYRRILQTLPDNCAPEAASMVSKFEAMDLDSCENLTYTIEEARRLVIQGYNYSGELVHDLGNITHLVVQCPNKNPILFARCVIEVLIVVRDKIGEYKPVVLPYEEKVKDNLLKMAREFGDCLNFKTANANKVMRAAVAKCPLGKPR</sequence>
<feature type="chain" id="PRO_5044823638" description="Secreted protein" evidence="1">
    <location>
        <begin position="22"/>
        <end position="216"/>
    </location>
</feature>
<reference evidence="2 3" key="1">
    <citation type="submission" date="2024-07" db="EMBL/GenBank/DDBJ databases">
        <title>Chromosome-level genome assembly of the water stick insect Ranatra chinensis (Heteroptera: Nepidae).</title>
        <authorList>
            <person name="Liu X."/>
        </authorList>
    </citation>
    <scope>NUCLEOTIDE SEQUENCE [LARGE SCALE GENOMIC DNA]</scope>
    <source>
        <strain evidence="2">Cailab_2021Rc</strain>
        <tissue evidence="2">Muscle</tissue>
    </source>
</reference>
<keyword evidence="1" id="KW-0732">Signal</keyword>
<feature type="signal peptide" evidence="1">
    <location>
        <begin position="1"/>
        <end position="21"/>
    </location>
</feature>
<gene>
    <name evidence="2" type="ORF">AAG570_005753</name>
</gene>
<keyword evidence="3" id="KW-1185">Reference proteome</keyword>
<evidence type="ECO:0008006" key="4">
    <source>
        <dbReference type="Google" id="ProtNLM"/>
    </source>
</evidence>
<proteinExistence type="predicted"/>
<protein>
    <recommendedName>
        <fullName evidence="4">Secreted protein</fullName>
    </recommendedName>
</protein>
<evidence type="ECO:0000256" key="1">
    <source>
        <dbReference type="SAM" id="SignalP"/>
    </source>
</evidence>
<dbReference type="EMBL" id="JBFDAA010000018">
    <property type="protein sequence ID" value="KAL1116258.1"/>
    <property type="molecule type" value="Genomic_DNA"/>
</dbReference>
<dbReference type="Proteomes" id="UP001558652">
    <property type="component" value="Unassembled WGS sequence"/>
</dbReference>
<comment type="caution">
    <text evidence="2">The sequence shown here is derived from an EMBL/GenBank/DDBJ whole genome shotgun (WGS) entry which is preliminary data.</text>
</comment>
<evidence type="ECO:0000313" key="2">
    <source>
        <dbReference type="EMBL" id="KAL1116258.1"/>
    </source>
</evidence>
<name>A0ABD0XYP3_9HEMI</name>
<evidence type="ECO:0000313" key="3">
    <source>
        <dbReference type="Proteomes" id="UP001558652"/>
    </source>
</evidence>